<proteinExistence type="predicted"/>
<sequence>MKTQRAIFIEDDIESDTKENFDFDEILENKEPAEKENMLRDITILPFTDLNDKQVSPNHDLTTEVPQIALEDMQIEQQEPQPHNLELRRSQRTKRPALSNDFFVYLQESEHDINTTEDPLSYKQAIQSDNCDEWIEAMESELQSMSKNGVWKLVDLPQGCKPIGCKWVYKTKRNSKGQIDRYKARLVAKGFTQQEGVDYNETFSPVSTKDSLRVIMALVAHFDLHLHQMDVQTAFLNGNLIEEIYMK</sequence>
<dbReference type="Proteomes" id="UP001054821">
    <property type="component" value="Chromosome 4"/>
</dbReference>
<evidence type="ECO:0000259" key="1">
    <source>
        <dbReference type="Pfam" id="PF07727"/>
    </source>
</evidence>
<comment type="caution">
    <text evidence="2">The sequence shown here is derived from an EMBL/GenBank/DDBJ whole genome shotgun (WGS) entry which is preliminary data.</text>
</comment>
<evidence type="ECO:0000313" key="3">
    <source>
        <dbReference type="Proteomes" id="UP001054821"/>
    </source>
</evidence>
<feature type="domain" description="Reverse transcriptase Ty1/copia-type" evidence="1">
    <location>
        <begin position="148"/>
        <end position="247"/>
    </location>
</feature>
<dbReference type="InterPro" id="IPR043502">
    <property type="entry name" value="DNA/RNA_pol_sf"/>
</dbReference>
<keyword evidence="3" id="KW-1185">Reference proteome</keyword>
<organism evidence="2 3">
    <name type="scientific">Prunus dulcis</name>
    <name type="common">Almond</name>
    <name type="synonym">Amygdalus dulcis</name>
    <dbReference type="NCBI Taxonomy" id="3755"/>
    <lineage>
        <taxon>Eukaryota</taxon>
        <taxon>Viridiplantae</taxon>
        <taxon>Streptophyta</taxon>
        <taxon>Embryophyta</taxon>
        <taxon>Tracheophyta</taxon>
        <taxon>Spermatophyta</taxon>
        <taxon>Magnoliopsida</taxon>
        <taxon>eudicotyledons</taxon>
        <taxon>Gunneridae</taxon>
        <taxon>Pentapetalae</taxon>
        <taxon>rosids</taxon>
        <taxon>fabids</taxon>
        <taxon>Rosales</taxon>
        <taxon>Rosaceae</taxon>
        <taxon>Amygdaloideae</taxon>
        <taxon>Amygdaleae</taxon>
        <taxon>Prunus</taxon>
    </lineage>
</organism>
<dbReference type="Pfam" id="PF07727">
    <property type="entry name" value="RVT_2"/>
    <property type="match status" value="1"/>
</dbReference>
<accession>A0AAD4VWY1</accession>
<dbReference type="EMBL" id="JAJFAZ020000004">
    <property type="protein sequence ID" value="KAI5332819.1"/>
    <property type="molecule type" value="Genomic_DNA"/>
</dbReference>
<dbReference type="AlphaFoldDB" id="A0AAD4VWY1"/>
<dbReference type="InterPro" id="IPR013103">
    <property type="entry name" value="RVT_2"/>
</dbReference>
<gene>
    <name evidence="2" type="ORF">L3X38_022948</name>
</gene>
<evidence type="ECO:0000313" key="2">
    <source>
        <dbReference type="EMBL" id="KAI5332819.1"/>
    </source>
</evidence>
<reference evidence="2 3" key="1">
    <citation type="journal article" date="2022" name="G3 (Bethesda)">
        <title>Whole-genome sequence and methylome profiling of the almond [Prunus dulcis (Mill.) D.A. Webb] cultivar 'Nonpareil'.</title>
        <authorList>
            <person name="D'Amico-Willman K.M."/>
            <person name="Ouma W.Z."/>
            <person name="Meulia T."/>
            <person name="Sideli G.M."/>
            <person name="Gradziel T.M."/>
            <person name="Fresnedo-Ramirez J."/>
        </authorList>
    </citation>
    <scope>NUCLEOTIDE SEQUENCE [LARGE SCALE GENOMIC DNA]</scope>
    <source>
        <strain evidence="2">Clone GOH B32 T37-40</strain>
    </source>
</reference>
<protein>
    <recommendedName>
        <fullName evidence="1">Reverse transcriptase Ty1/copia-type domain-containing protein</fullName>
    </recommendedName>
</protein>
<dbReference type="SUPFAM" id="SSF56672">
    <property type="entry name" value="DNA/RNA polymerases"/>
    <property type="match status" value="1"/>
</dbReference>
<name>A0AAD4VWY1_PRUDU</name>